<dbReference type="AlphaFoldDB" id="A0A8H8NNV0"/>
<dbReference type="InterPro" id="IPR010237">
    <property type="entry name" value="Pyr-5-nucltdase"/>
</dbReference>
<dbReference type="GO" id="GO:0005506">
    <property type="term" value="F:iron ion binding"/>
    <property type="evidence" value="ECO:0007669"/>
    <property type="project" value="InterPro"/>
</dbReference>
<dbReference type="SUPFAM" id="SSF48264">
    <property type="entry name" value="Cytochrome P450"/>
    <property type="match status" value="1"/>
</dbReference>
<dbReference type="InterPro" id="IPR006439">
    <property type="entry name" value="HAD-SF_hydro_IA"/>
</dbReference>
<dbReference type="SFLD" id="SFLDG01132">
    <property type="entry name" value="C1.5.3:_5'-Nucleotidase_Like"/>
    <property type="match status" value="1"/>
</dbReference>
<dbReference type="NCBIfam" id="TIGR01993">
    <property type="entry name" value="Pyr-5-nucltdase"/>
    <property type="match status" value="1"/>
</dbReference>
<keyword evidence="12" id="KW-0472">Membrane</keyword>
<evidence type="ECO:0000256" key="14">
    <source>
        <dbReference type="RuleBase" id="RU000461"/>
    </source>
</evidence>
<evidence type="ECO:0000256" key="7">
    <source>
        <dbReference type="ARBA" id="ARBA00022723"/>
    </source>
</evidence>
<dbReference type="Proteomes" id="UP000650533">
    <property type="component" value="Chromosome 1"/>
</dbReference>
<dbReference type="InterPro" id="IPR023214">
    <property type="entry name" value="HAD_sf"/>
</dbReference>
<dbReference type="GeneID" id="67026166"/>
<dbReference type="GO" id="GO:0020037">
    <property type="term" value="F:heme binding"/>
    <property type="evidence" value="ECO:0007669"/>
    <property type="project" value="InterPro"/>
</dbReference>
<dbReference type="GO" id="GO:0016020">
    <property type="term" value="C:membrane"/>
    <property type="evidence" value="ECO:0007669"/>
    <property type="project" value="UniProtKB-SubCell"/>
</dbReference>
<name>A0A8H8NNV0_9AGAM</name>
<evidence type="ECO:0000256" key="1">
    <source>
        <dbReference type="ARBA" id="ARBA00001971"/>
    </source>
</evidence>
<keyword evidence="11 14" id="KW-0503">Monooxygenase</keyword>
<dbReference type="SUPFAM" id="SSF56784">
    <property type="entry name" value="HAD-like"/>
    <property type="match status" value="1"/>
</dbReference>
<dbReference type="CDD" id="cd11065">
    <property type="entry name" value="CYP64-like"/>
    <property type="match status" value="1"/>
</dbReference>
<comment type="similarity">
    <text evidence="4 14">Belongs to the cytochrome P450 family.</text>
</comment>
<accession>A0A8H8NNV0</accession>
<evidence type="ECO:0000256" key="8">
    <source>
        <dbReference type="ARBA" id="ARBA00022989"/>
    </source>
</evidence>
<keyword evidence="8" id="KW-1133">Transmembrane helix</keyword>
<evidence type="ECO:0000256" key="11">
    <source>
        <dbReference type="ARBA" id="ARBA00023033"/>
    </source>
</evidence>
<dbReference type="RefSeq" id="XP_043176122.1">
    <property type="nucleotide sequence ID" value="XM_043323703.1"/>
</dbReference>
<dbReference type="EMBL" id="CP059658">
    <property type="protein sequence ID" value="QRW15885.1"/>
    <property type="molecule type" value="Genomic_DNA"/>
</dbReference>
<proteinExistence type="inferred from homology"/>
<dbReference type="Gene3D" id="1.10.150.450">
    <property type="match status" value="1"/>
</dbReference>
<dbReference type="InterPro" id="IPR001128">
    <property type="entry name" value="Cyt_P450"/>
</dbReference>
<sequence>MSLIRYLPATPNDNRLVVWFDIDNTLYPPNQRIVDLVQGKIFQYFVDLDMEPEEAKILHRRYYTEYGLSVRGLIQHHDVDPLDFDAKVDASLPLEELLTPDPTVRRLLEDIDTSKVRIWALTNAYKTHAQRVLKILGLEDLFEGLVFCDYESKDFACKPERKFYDQALELAQTTAEKSYFVDDNFGNVRGAKWAHCAFLYDAALDAKALAGTGASGGVGNIDDLKPEDGISVIHRLEDLRKVWPKVFKTSVYGDGFLFQQDIHKWRAGRKTLVQHFAPAVMKSKNVLLQEAESVQLLYEFLHQPEGFMNYPMRYTTSVMTCLLYGLRCGTYRDPIIQEVEESMRMFSELLVPGGKPPVEVFPLLNYLPAFISPWKDKCKRLAKRVDILYGDLVDIGVQRGMKGLNSDNLAYKLRLGKESTGLTHHQEAFICGVALEGGTDIVAGVILTCLLALISHPEAQKRAHEELDAVYNEETLPRWEDEQGLPFVRAIVKEAMRWRPPVPMTVPHRLEKDDHYGGYFLPKGSQIFCSAWAIHMNAERYEEPELFKPERFLSHSMSMAESIAQGDPFKRDHFAFGAGRRVCPGIQKAEQDIFIALSRLLWAFDFCAPAGVSISTDFSTAFVGEGIRMPKKFPLVVTPRSQKRVQTIEHAMHLAEETFSQYGRYNPTSPLG</sequence>
<protein>
    <submittedName>
        <fullName evidence="15">Cytochrome P450 family protein</fullName>
    </submittedName>
</protein>
<dbReference type="Gene3D" id="1.10.630.10">
    <property type="entry name" value="Cytochrome P450"/>
    <property type="match status" value="1"/>
</dbReference>
<evidence type="ECO:0000256" key="9">
    <source>
        <dbReference type="ARBA" id="ARBA00023002"/>
    </source>
</evidence>
<evidence type="ECO:0000313" key="15">
    <source>
        <dbReference type="EMBL" id="QRW15885.1"/>
    </source>
</evidence>
<dbReference type="SFLD" id="SFLDS00003">
    <property type="entry name" value="Haloacid_Dehalogenase"/>
    <property type="match status" value="1"/>
</dbReference>
<dbReference type="NCBIfam" id="TIGR01509">
    <property type="entry name" value="HAD-SF-IA-v3"/>
    <property type="match status" value="1"/>
</dbReference>
<evidence type="ECO:0000256" key="5">
    <source>
        <dbReference type="ARBA" id="ARBA00022617"/>
    </source>
</evidence>
<dbReference type="InterPro" id="IPR002401">
    <property type="entry name" value="Cyt_P450_E_grp-I"/>
</dbReference>
<keyword evidence="7 13" id="KW-0479">Metal-binding</keyword>
<dbReference type="GO" id="GO:0016791">
    <property type="term" value="F:phosphatase activity"/>
    <property type="evidence" value="ECO:0007669"/>
    <property type="project" value="UniProtKB-ARBA"/>
</dbReference>
<evidence type="ECO:0000256" key="13">
    <source>
        <dbReference type="PIRSR" id="PIRSR602401-1"/>
    </source>
</evidence>
<evidence type="ECO:0000256" key="12">
    <source>
        <dbReference type="ARBA" id="ARBA00023136"/>
    </source>
</evidence>
<dbReference type="InterPro" id="IPR017972">
    <property type="entry name" value="Cyt_P450_CS"/>
</dbReference>
<evidence type="ECO:0000256" key="2">
    <source>
        <dbReference type="ARBA" id="ARBA00004370"/>
    </source>
</evidence>
<dbReference type="PROSITE" id="PS00086">
    <property type="entry name" value="CYTOCHROME_P450"/>
    <property type="match status" value="1"/>
</dbReference>
<dbReference type="Pfam" id="PF00702">
    <property type="entry name" value="Hydrolase"/>
    <property type="match status" value="1"/>
</dbReference>
<dbReference type="PANTHER" id="PTHR46300">
    <property type="entry name" value="P450, PUTATIVE (EUROFUNG)-RELATED-RELATED"/>
    <property type="match status" value="1"/>
</dbReference>
<dbReference type="Gene3D" id="3.40.50.1000">
    <property type="entry name" value="HAD superfamily/HAD-like"/>
    <property type="match status" value="1"/>
</dbReference>
<evidence type="ECO:0000256" key="10">
    <source>
        <dbReference type="ARBA" id="ARBA00023004"/>
    </source>
</evidence>
<dbReference type="KEGG" id="rsx:RhiXN_03886"/>
<evidence type="ECO:0000313" key="16">
    <source>
        <dbReference type="Proteomes" id="UP000650533"/>
    </source>
</evidence>
<gene>
    <name evidence="15" type="ORF">RhiXN_03886</name>
</gene>
<dbReference type="GO" id="GO:0016705">
    <property type="term" value="F:oxidoreductase activity, acting on paired donors, with incorporation or reduction of molecular oxygen"/>
    <property type="evidence" value="ECO:0007669"/>
    <property type="project" value="InterPro"/>
</dbReference>
<keyword evidence="5 13" id="KW-0349">Heme</keyword>
<dbReference type="SFLD" id="SFLDG01129">
    <property type="entry name" value="C1.5:_HAD__Beta-PGM__Phosphata"/>
    <property type="match status" value="1"/>
</dbReference>
<comment type="subcellular location">
    <subcellularLocation>
        <location evidence="2">Membrane</location>
    </subcellularLocation>
</comment>
<dbReference type="InterPro" id="IPR036412">
    <property type="entry name" value="HAD-like_sf"/>
</dbReference>
<keyword evidence="6" id="KW-0812">Transmembrane</keyword>
<evidence type="ECO:0000256" key="3">
    <source>
        <dbReference type="ARBA" id="ARBA00005179"/>
    </source>
</evidence>
<keyword evidence="10 13" id="KW-0408">Iron</keyword>
<feature type="binding site" description="axial binding residue" evidence="13">
    <location>
        <position position="583"/>
    </location>
    <ligand>
        <name>heme</name>
        <dbReference type="ChEBI" id="CHEBI:30413"/>
    </ligand>
    <ligandPart>
        <name>Fe</name>
        <dbReference type="ChEBI" id="CHEBI:18248"/>
    </ligandPart>
</feature>
<organism evidence="15 16">
    <name type="scientific">Rhizoctonia solani</name>
    <dbReference type="NCBI Taxonomy" id="456999"/>
    <lineage>
        <taxon>Eukaryota</taxon>
        <taxon>Fungi</taxon>
        <taxon>Dikarya</taxon>
        <taxon>Basidiomycota</taxon>
        <taxon>Agaricomycotina</taxon>
        <taxon>Agaricomycetes</taxon>
        <taxon>Cantharellales</taxon>
        <taxon>Ceratobasidiaceae</taxon>
        <taxon>Rhizoctonia</taxon>
    </lineage>
</organism>
<evidence type="ECO:0000256" key="6">
    <source>
        <dbReference type="ARBA" id="ARBA00022692"/>
    </source>
</evidence>
<dbReference type="GO" id="GO:0004497">
    <property type="term" value="F:monooxygenase activity"/>
    <property type="evidence" value="ECO:0007669"/>
    <property type="project" value="UniProtKB-KW"/>
</dbReference>
<reference evidence="15" key="1">
    <citation type="submission" date="2020-05" db="EMBL/GenBank/DDBJ databases">
        <title>Evolutionary and genomic comparisons of hybrid uninucleate and nonhybrid Rhizoctonia fungi.</title>
        <authorList>
            <person name="Li C."/>
            <person name="Chen X."/>
        </authorList>
    </citation>
    <scope>NUCLEOTIDE SEQUENCE</scope>
    <source>
        <strain evidence="15">AG-1 IA</strain>
    </source>
</reference>
<dbReference type="Pfam" id="PF00067">
    <property type="entry name" value="p450"/>
    <property type="match status" value="1"/>
</dbReference>
<dbReference type="InterPro" id="IPR036396">
    <property type="entry name" value="Cyt_P450_sf"/>
</dbReference>
<dbReference type="PANTHER" id="PTHR46300:SF2">
    <property type="entry name" value="CYTOCHROME P450 MONOOXYGENASE ALNH-RELATED"/>
    <property type="match status" value="1"/>
</dbReference>
<dbReference type="InterPro" id="IPR050364">
    <property type="entry name" value="Cytochrome_P450_fung"/>
</dbReference>
<comment type="cofactor">
    <cofactor evidence="1 13">
        <name>heme</name>
        <dbReference type="ChEBI" id="CHEBI:30413"/>
    </cofactor>
</comment>
<dbReference type="PRINTS" id="PR00463">
    <property type="entry name" value="EP450I"/>
</dbReference>
<comment type="pathway">
    <text evidence="3">Secondary metabolite biosynthesis.</text>
</comment>
<keyword evidence="9 14" id="KW-0560">Oxidoreductase</keyword>
<evidence type="ECO:0000256" key="4">
    <source>
        <dbReference type="ARBA" id="ARBA00010617"/>
    </source>
</evidence>